<accession>A0A5B7HD28</accession>
<organism evidence="1 2">
    <name type="scientific">Portunus trituberculatus</name>
    <name type="common">Swimming crab</name>
    <name type="synonym">Neptunus trituberculatus</name>
    <dbReference type="NCBI Taxonomy" id="210409"/>
    <lineage>
        <taxon>Eukaryota</taxon>
        <taxon>Metazoa</taxon>
        <taxon>Ecdysozoa</taxon>
        <taxon>Arthropoda</taxon>
        <taxon>Crustacea</taxon>
        <taxon>Multicrustacea</taxon>
        <taxon>Malacostraca</taxon>
        <taxon>Eumalacostraca</taxon>
        <taxon>Eucarida</taxon>
        <taxon>Decapoda</taxon>
        <taxon>Pleocyemata</taxon>
        <taxon>Brachyura</taxon>
        <taxon>Eubrachyura</taxon>
        <taxon>Portunoidea</taxon>
        <taxon>Portunidae</taxon>
        <taxon>Portuninae</taxon>
        <taxon>Portunus</taxon>
    </lineage>
</organism>
<gene>
    <name evidence="1" type="ORF">E2C01_064462</name>
</gene>
<name>A0A5B7HD28_PORTR</name>
<evidence type="ECO:0000313" key="2">
    <source>
        <dbReference type="Proteomes" id="UP000324222"/>
    </source>
</evidence>
<evidence type="ECO:0000313" key="1">
    <source>
        <dbReference type="EMBL" id="MPC70220.1"/>
    </source>
</evidence>
<comment type="caution">
    <text evidence="1">The sequence shown here is derived from an EMBL/GenBank/DDBJ whole genome shotgun (WGS) entry which is preliminary data.</text>
</comment>
<reference evidence="1 2" key="1">
    <citation type="submission" date="2019-05" db="EMBL/GenBank/DDBJ databases">
        <title>Another draft genome of Portunus trituberculatus and its Hox gene families provides insights of decapod evolution.</title>
        <authorList>
            <person name="Jeong J.-H."/>
            <person name="Song I."/>
            <person name="Kim S."/>
            <person name="Choi T."/>
            <person name="Kim D."/>
            <person name="Ryu S."/>
            <person name="Kim W."/>
        </authorList>
    </citation>
    <scope>NUCLEOTIDE SEQUENCE [LARGE SCALE GENOMIC DNA]</scope>
    <source>
        <tissue evidence="1">Muscle</tissue>
    </source>
</reference>
<sequence>MTKSKHTPSCENQRYIETPVGLRKPTEDIMENAISGFRDERGSMRRLINVERELRYIKEVMTD</sequence>
<protein>
    <submittedName>
        <fullName evidence="1">Uncharacterized protein</fullName>
    </submittedName>
</protein>
<dbReference type="Proteomes" id="UP000324222">
    <property type="component" value="Unassembled WGS sequence"/>
</dbReference>
<proteinExistence type="predicted"/>
<keyword evidence="2" id="KW-1185">Reference proteome</keyword>
<dbReference type="EMBL" id="VSRR010030772">
    <property type="protein sequence ID" value="MPC70220.1"/>
    <property type="molecule type" value="Genomic_DNA"/>
</dbReference>
<dbReference type="AlphaFoldDB" id="A0A5B7HD28"/>